<sequence>MKSVFIREQKRYTFHELQFRFNLDKEPLQKLLLRLKSFGILKTVKNTKEQQELSDLFEEDAELEELSTGGSELLYVFTYVGLVMIQNFVLKCYPKYINKEKELDIKLKEVIQVIEKADQKEQEILIYSEYDSSSSFNELALIMYFLNDYFEYGLYNVEDTILEINGYGDINWDKTINDTFTIISNNRPYYPELLTQRKIHDETHFIKQLHEIILTQATKTLQDADLHDLLGLPELLLTEEKMDDLAEKDYILYRIEQQLSVEFNTRNQLLLKALYIYVDNKDTSSEKSDISFFGTNSFHVVWEKACAVAFENHLDYSLKSLGLGDSTKSLKDIIEKPKWTSKGIEKKSDTLIPDTISVQSPLFMIFDAKYYLLKVEDKGLYNNPGIGDVTKQFLYQLAYKDLLASQEELVVKNFFVMPTESETDLDFGSVTMEMFTGKTLELSPVYIIKLNVDEVYRAYLEERPLKEVIETLKASSSV</sequence>
<dbReference type="PATRIC" id="fig|28037.235.peg.1647"/>
<dbReference type="AlphaFoldDB" id="A0A150NL09"/>
<dbReference type="RefSeq" id="WP_061589714.1">
    <property type="nucleotide sequence ID" value="NZ_CAMHZL010000001.1"/>
</dbReference>
<dbReference type="Pfam" id="PF09563">
    <property type="entry name" value="RE_LlaJI"/>
    <property type="match status" value="1"/>
</dbReference>
<gene>
    <name evidence="1" type="ORF">SMIM3I_01174</name>
</gene>
<name>A0A150NL09_STRMT</name>
<comment type="caution">
    <text evidence="1">The sequence shown here is derived from an EMBL/GenBank/DDBJ whole genome shotgun (WGS) entry which is preliminary data.</text>
</comment>
<dbReference type="InterPro" id="IPR018579">
    <property type="entry name" value="Restrct_endonuc_II_LlaJI"/>
</dbReference>
<protein>
    <submittedName>
        <fullName evidence="1">Uncharacterized protein</fullName>
    </submittedName>
</protein>
<reference evidence="1 2" key="1">
    <citation type="submission" date="2016-01" db="EMBL/GenBank/DDBJ databases">
        <title>Highly variable Streptococcus oralis 1 are common among viridans streptococci isolated from primates.</title>
        <authorList>
            <person name="Denapaite D."/>
            <person name="Rieger M."/>
            <person name="Koendgen S."/>
            <person name="Brueckner R."/>
            <person name="Ochigava I."/>
            <person name="Kappeler P."/>
            <person name="Maetz-Rensing K."/>
            <person name="Leendertz F."/>
        </authorList>
    </citation>
    <scope>NUCLEOTIDE SEQUENCE [LARGE SCALE GENOMIC DNA]</scope>
    <source>
        <strain evidence="1 2">M3-1</strain>
    </source>
</reference>
<evidence type="ECO:0000313" key="1">
    <source>
        <dbReference type="EMBL" id="KYF34149.1"/>
    </source>
</evidence>
<organism evidence="1 2">
    <name type="scientific">Streptococcus mitis</name>
    <dbReference type="NCBI Taxonomy" id="28037"/>
    <lineage>
        <taxon>Bacteria</taxon>
        <taxon>Bacillati</taxon>
        <taxon>Bacillota</taxon>
        <taxon>Bacilli</taxon>
        <taxon>Lactobacillales</taxon>
        <taxon>Streptococcaceae</taxon>
        <taxon>Streptococcus</taxon>
        <taxon>Streptococcus mitis group</taxon>
    </lineage>
</organism>
<dbReference type="Proteomes" id="UP000075442">
    <property type="component" value="Unassembled WGS sequence"/>
</dbReference>
<evidence type="ECO:0000313" key="2">
    <source>
        <dbReference type="Proteomes" id="UP000075442"/>
    </source>
</evidence>
<dbReference type="EMBL" id="LROU01000121">
    <property type="protein sequence ID" value="KYF34149.1"/>
    <property type="molecule type" value="Genomic_DNA"/>
</dbReference>
<proteinExistence type="predicted"/>
<accession>A0A150NL09</accession>